<dbReference type="InterPro" id="IPR009078">
    <property type="entry name" value="Ferritin-like_SF"/>
</dbReference>
<evidence type="ECO:0000313" key="3">
    <source>
        <dbReference type="Proteomes" id="UP000030643"/>
    </source>
</evidence>
<keyword evidence="3" id="KW-1185">Reference proteome</keyword>
<dbReference type="OrthoDB" id="9797023at2"/>
<reference evidence="3" key="1">
    <citation type="journal article" date="2014" name="Genome Announc.">
        <title>Draft genome sequence of Weissella oryzae SG25T, isolated from fermented rice grains.</title>
        <authorList>
            <person name="Tanizawa Y."/>
            <person name="Fujisawa T."/>
            <person name="Mochizuki T."/>
            <person name="Kaminuma E."/>
            <person name="Suzuki Y."/>
            <person name="Nakamura Y."/>
            <person name="Tohno M."/>
        </authorList>
    </citation>
    <scope>NUCLEOTIDE SEQUENCE [LARGE SCALE GENOMIC DNA]</scope>
    <source>
        <strain evidence="3">DSM 25784 / JCM 18191 / LMG 30913 / SG25</strain>
    </source>
</reference>
<dbReference type="InterPro" id="IPR008331">
    <property type="entry name" value="Ferritin_DPS_dom"/>
</dbReference>
<dbReference type="EMBL" id="DF820484">
    <property type="protein sequence ID" value="GAK29917.1"/>
    <property type="molecule type" value="Genomic_DNA"/>
</dbReference>
<protein>
    <submittedName>
        <fullName evidence="2">DNA binding protein DpsB</fullName>
    </submittedName>
</protein>
<gene>
    <name evidence="2" type="primary">dpsB</name>
    <name evidence="2" type="ORF">WOSG25_010040</name>
</gene>
<dbReference type="SUPFAM" id="SSF47240">
    <property type="entry name" value="Ferritin-like"/>
    <property type="match status" value="1"/>
</dbReference>
<dbReference type="Proteomes" id="UP000030643">
    <property type="component" value="Unassembled WGS sequence"/>
</dbReference>
<dbReference type="eggNOG" id="COG0783">
    <property type="taxonomic scope" value="Bacteria"/>
</dbReference>
<dbReference type="RefSeq" id="WP_027698070.1">
    <property type="nucleotide sequence ID" value="NZ_DF820484.1"/>
</dbReference>
<dbReference type="STRING" id="1329250.WOSG25_010040"/>
<accession>A0A069CRE5</accession>
<sequence>MTTAAELYANELEQVKLDHQQPTAGAMVSHVLANLIITWNKLRQGHLYLAKIADQQLFTELAQSELNYFEELSEHLVDLGELVPTTLAEYVEYAMIQESGQDKYESRSFILERTVKDFDVQNMFITRAIKLSQQAEQERLTQILVALLAFNQHQCRLLQGELGKSLFEGRTEDDD</sequence>
<dbReference type="AlphaFoldDB" id="A0A069CRE5"/>
<dbReference type="InterPro" id="IPR012347">
    <property type="entry name" value="Ferritin-like"/>
</dbReference>
<evidence type="ECO:0000313" key="2">
    <source>
        <dbReference type="EMBL" id="GAK29917.1"/>
    </source>
</evidence>
<name>A0A069CRE5_WEIOS</name>
<evidence type="ECO:0000259" key="1">
    <source>
        <dbReference type="Pfam" id="PF00210"/>
    </source>
</evidence>
<dbReference type="Gene3D" id="1.20.1260.10">
    <property type="match status" value="1"/>
</dbReference>
<dbReference type="Pfam" id="PF00210">
    <property type="entry name" value="Ferritin"/>
    <property type="match status" value="1"/>
</dbReference>
<dbReference type="GO" id="GO:0008199">
    <property type="term" value="F:ferric iron binding"/>
    <property type="evidence" value="ECO:0007669"/>
    <property type="project" value="InterPro"/>
</dbReference>
<feature type="domain" description="Ferritin/DPS" evidence="1">
    <location>
        <begin position="30"/>
        <end position="160"/>
    </location>
</feature>
<proteinExistence type="predicted"/>
<organism evidence="2 3">
    <name type="scientific">Weissella oryzae (strain DSM 25784 / JCM 18191 / LMG 30913 / SG25)</name>
    <dbReference type="NCBI Taxonomy" id="1329250"/>
    <lineage>
        <taxon>Bacteria</taxon>
        <taxon>Bacillati</taxon>
        <taxon>Bacillota</taxon>
        <taxon>Bacilli</taxon>
        <taxon>Lactobacillales</taxon>
        <taxon>Lactobacillaceae</taxon>
        <taxon>Weissella</taxon>
    </lineage>
</organism>